<accession>A0A4Q0MJL1</accession>
<dbReference type="GO" id="GO:0004519">
    <property type="term" value="F:endonuclease activity"/>
    <property type="evidence" value="ECO:0007669"/>
    <property type="project" value="UniProtKB-KW"/>
</dbReference>
<sequence length="185" mass="21273">MTVAVSPEACPALVLNADYRPLSYYPLSLWSWQDAIKAIFLDRVNVLSHYDRLVHSPSFEMRLPSVVCLKAYVKPARHPAFTRFNVFLRDRFSCQYCGTREELTFDHVVPRSRGGQTTWENVVAACSPCNLRKGGQMPADCGMHPAQEPFQPSVHDLHRNGRAFPPNYLHDSWLDYLYWDSELEP</sequence>
<proteinExistence type="predicted"/>
<keyword evidence="2" id="KW-0378">Hydrolase</keyword>
<keyword evidence="3" id="KW-1185">Reference proteome</keyword>
<dbReference type="CDD" id="cd00085">
    <property type="entry name" value="HNHc"/>
    <property type="match status" value="1"/>
</dbReference>
<keyword evidence="2" id="KW-0540">Nuclease</keyword>
<name>A0A4Q0MJL1_9HYPH</name>
<dbReference type="InterPro" id="IPR003615">
    <property type="entry name" value="HNH_nuc"/>
</dbReference>
<dbReference type="PANTHER" id="PTHR33877">
    <property type="entry name" value="SLL1193 PROTEIN"/>
    <property type="match status" value="1"/>
</dbReference>
<evidence type="ECO:0000313" key="2">
    <source>
        <dbReference type="EMBL" id="RXF73754.1"/>
    </source>
</evidence>
<protein>
    <submittedName>
        <fullName evidence="2">HNH endonuclease</fullName>
    </submittedName>
</protein>
<dbReference type="EMBL" id="RYFI01000007">
    <property type="protein sequence ID" value="RXF73754.1"/>
    <property type="molecule type" value="Genomic_DNA"/>
</dbReference>
<dbReference type="OrthoDB" id="9802901at2"/>
<feature type="domain" description="HNH nuclease" evidence="1">
    <location>
        <begin position="81"/>
        <end position="131"/>
    </location>
</feature>
<dbReference type="InterPro" id="IPR052892">
    <property type="entry name" value="NA-targeting_endonuclease"/>
</dbReference>
<dbReference type="PANTHER" id="PTHR33877:SF2">
    <property type="entry name" value="OS07G0170200 PROTEIN"/>
    <property type="match status" value="1"/>
</dbReference>
<dbReference type="Proteomes" id="UP000289708">
    <property type="component" value="Unassembled WGS sequence"/>
</dbReference>
<dbReference type="RefSeq" id="WP_128777200.1">
    <property type="nucleotide sequence ID" value="NZ_RYFI01000007.1"/>
</dbReference>
<dbReference type="SMART" id="SM00507">
    <property type="entry name" value="HNHc"/>
    <property type="match status" value="1"/>
</dbReference>
<evidence type="ECO:0000259" key="1">
    <source>
        <dbReference type="SMART" id="SM00507"/>
    </source>
</evidence>
<dbReference type="Pfam" id="PF14279">
    <property type="entry name" value="HNH_5"/>
    <property type="match status" value="1"/>
</dbReference>
<comment type="caution">
    <text evidence="2">The sequence shown here is derived from an EMBL/GenBank/DDBJ whole genome shotgun (WGS) entry which is preliminary data.</text>
</comment>
<organism evidence="2 3">
    <name type="scientific">Hansschlegelia zhihuaiae</name>
    <dbReference type="NCBI Taxonomy" id="405005"/>
    <lineage>
        <taxon>Bacteria</taxon>
        <taxon>Pseudomonadati</taxon>
        <taxon>Pseudomonadota</taxon>
        <taxon>Alphaproteobacteria</taxon>
        <taxon>Hyphomicrobiales</taxon>
        <taxon>Methylopilaceae</taxon>
        <taxon>Hansschlegelia</taxon>
    </lineage>
</organism>
<dbReference type="Gene3D" id="1.10.30.50">
    <property type="match status" value="1"/>
</dbReference>
<evidence type="ECO:0000313" key="3">
    <source>
        <dbReference type="Proteomes" id="UP000289708"/>
    </source>
</evidence>
<dbReference type="AlphaFoldDB" id="A0A4Q0MJL1"/>
<keyword evidence="2" id="KW-0255">Endonuclease</keyword>
<gene>
    <name evidence="2" type="ORF">EK403_09215</name>
</gene>
<dbReference type="InterPro" id="IPR029471">
    <property type="entry name" value="HNH_5"/>
</dbReference>
<reference evidence="2 3" key="1">
    <citation type="submission" date="2018-12" db="EMBL/GenBank/DDBJ databases">
        <title>bacterium Hansschlegelia zhihuaiae S113.</title>
        <authorList>
            <person name="He J."/>
        </authorList>
    </citation>
    <scope>NUCLEOTIDE SEQUENCE [LARGE SCALE GENOMIC DNA]</scope>
    <source>
        <strain evidence="2 3">S 113</strain>
    </source>
</reference>